<dbReference type="EMBL" id="MCGT01000007">
    <property type="protein sequence ID" value="ORX58209.1"/>
    <property type="molecule type" value="Genomic_DNA"/>
</dbReference>
<keyword evidence="2 3" id="KW-0040">ANK repeat</keyword>
<evidence type="ECO:0000313" key="4">
    <source>
        <dbReference type="EMBL" id="ORX58209.1"/>
    </source>
</evidence>
<keyword evidence="5" id="KW-1185">Reference proteome</keyword>
<evidence type="ECO:0000256" key="1">
    <source>
        <dbReference type="ARBA" id="ARBA00022737"/>
    </source>
</evidence>
<dbReference type="PANTHER" id="PTHR24173:SF74">
    <property type="entry name" value="ANKYRIN REPEAT DOMAIN-CONTAINING PROTEIN 16"/>
    <property type="match status" value="1"/>
</dbReference>
<dbReference type="InterPro" id="IPR002110">
    <property type="entry name" value="Ankyrin_rpt"/>
</dbReference>
<dbReference type="Proteomes" id="UP000242146">
    <property type="component" value="Unassembled WGS sequence"/>
</dbReference>
<dbReference type="SMART" id="SM00248">
    <property type="entry name" value="ANK"/>
    <property type="match status" value="2"/>
</dbReference>
<dbReference type="InterPro" id="IPR036770">
    <property type="entry name" value="Ankyrin_rpt-contain_sf"/>
</dbReference>
<name>A0A1X2GP51_9FUNG</name>
<dbReference type="STRING" id="101127.A0A1X2GP51"/>
<reference evidence="4 5" key="1">
    <citation type="submission" date="2016-07" db="EMBL/GenBank/DDBJ databases">
        <title>Pervasive Adenine N6-methylation of Active Genes in Fungi.</title>
        <authorList>
            <consortium name="DOE Joint Genome Institute"/>
            <person name="Mondo S.J."/>
            <person name="Dannebaum R.O."/>
            <person name="Kuo R.C."/>
            <person name="Labutti K."/>
            <person name="Haridas S."/>
            <person name="Kuo A."/>
            <person name="Salamov A."/>
            <person name="Ahrendt S.R."/>
            <person name="Lipzen A."/>
            <person name="Sullivan W."/>
            <person name="Andreopoulos W.B."/>
            <person name="Clum A."/>
            <person name="Lindquist E."/>
            <person name="Daum C."/>
            <person name="Ramamoorthy G.K."/>
            <person name="Gryganskyi A."/>
            <person name="Culley D."/>
            <person name="Magnuson J.K."/>
            <person name="James T.Y."/>
            <person name="O'Malley M.A."/>
            <person name="Stajich J.E."/>
            <person name="Spatafora J.W."/>
            <person name="Visel A."/>
            <person name="Grigoriev I.V."/>
        </authorList>
    </citation>
    <scope>NUCLEOTIDE SEQUENCE [LARGE SCALE GENOMIC DNA]</scope>
    <source>
        <strain evidence="4 5">NRRL 3301</strain>
    </source>
</reference>
<keyword evidence="1" id="KW-0677">Repeat</keyword>
<sequence length="163" mass="18027">MDDPLESLTDDQKILAACEDDQDEWLNDLLSQGAFDVCYTDDNGNSALHYIAKNGSLACLEMLIRVPGIPIQGKNHLGNTPLHYAVQYAEDHDTALEMVNILLDAGANPRIVNRRGESPQTLVEDTNDEDMKGLLDAVLVGDLSEEEVEEIEDERIEDGMIDV</sequence>
<comment type="caution">
    <text evidence="4">The sequence shown here is derived from an EMBL/GenBank/DDBJ whole genome shotgun (WGS) entry which is preliminary data.</text>
</comment>
<dbReference type="Pfam" id="PF12796">
    <property type="entry name" value="Ank_2"/>
    <property type="match status" value="1"/>
</dbReference>
<feature type="repeat" description="ANK" evidence="3">
    <location>
        <begin position="77"/>
        <end position="114"/>
    </location>
</feature>
<accession>A0A1X2GP51</accession>
<proteinExistence type="predicted"/>
<protein>
    <submittedName>
        <fullName evidence="4">Ankyrin</fullName>
    </submittedName>
</protein>
<dbReference type="Gene3D" id="1.25.40.20">
    <property type="entry name" value="Ankyrin repeat-containing domain"/>
    <property type="match status" value="1"/>
</dbReference>
<dbReference type="PANTHER" id="PTHR24173">
    <property type="entry name" value="ANKYRIN REPEAT CONTAINING"/>
    <property type="match status" value="1"/>
</dbReference>
<evidence type="ECO:0000256" key="3">
    <source>
        <dbReference type="PROSITE-ProRule" id="PRU00023"/>
    </source>
</evidence>
<dbReference type="AlphaFoldDB" id="A0A1X2GP51"/>
<evidence type="ECO:0000313" key="5">
    <source>
        <dbReference type="Proteomes" id="UP000242146"/>
    </source>
</evidence>
<dbReference type="PROSITE" id="PS50088">
    <property type="entry name" value="ANK_REPEAT"/>
    <property type="match status" value="1"/>
</dbReference>
<dbReference type="SUPFAM" id="SSF48403">
    <property type="entry name" value="Ankyrin repeat"/>
    <property type="match status" value="1"/>
</dbReference>
<organism evidence="4 5">
    <name type="scientific">Hesseltinella vesiculosa</name>
    <dbReference type="NCBI Taxonomy" id="101127"/>
    <lineage>
        <taxon>Eukaryota</taxon>
        <taxon>Fungi</taxon>
        <taxon>Fungi incertae sedis</taxon>
        <taxon>Mucoromycota</taxon>
        <taxon>Mucoromycotina</taxon>
        <taxon>Mucoromycetes</taxon>
        <taxon>Mucorales</taxon>
        <taxon>Cunninghamellaceae</taxon>
        <taxon>Hesseltinella</taxon>
    </lineage>
</organism>
<evidence type="ECO:0000256" key="2">
    <source>
        <dbReference type="ARBA" id="ARBA00023043"/>
    </source>
</evidence>
<gene>
    <name evidence="4" type="ORF">DM01DRAFT_1381832</name>
</gene>
<dbReference type="OrthoDB" id="9995210at2759"/>
<dbReference type="PROSITE" id="PS50297">
    <property type="entry name" value="ANK_REP_REGION"/>
    <property type="match status" value="1"/>
</dbReference>